<proteinExistence type="predicted"/>
<dbReference type="OrthoDB" id="4951845at2759"/>
<name>A0A0P1BIH0_9BASI</name>
<dbReference type="EMBL" id="CCYA01000264">
    <property type="protein sequence ID" value="CEH15439.1"/>
    <property type="molecule type" value="Genomic_DNA"/>
</dbReference>
<feature type="region of interest" description="Disordered" evidence="1">
    <location>
        <begin position="336"/>
        <end position="357"/>
    </location>
</feature>
<organism evidence="2 3">
    <name type="scientific">Ceraceosorus bombacis</name>
    <dbReference type="NCBI Taxonomy" id="401625"/>
    <lineage>
        <taxon>Eukaryota</taxon>
        <taxon>Fungi</taxon>
        <taxon>Dikarya</taxon>
        <taxon>Basidiomycota</taxon>
        <taxon>Ustilaginomycotina</taxon>
        <taxon>Exobasidiomycetes</taxon>
        <taxon>Ceraceosorales</taxon>
        <taxon>Ceraceosoraceae</taxon>
        <taxon>Ceraceosorus</taxon>
    </lineage>
</organism>
<evidence type="ECO:0000256" key="1">
    <source>
        <dbReference type="SAM" id="MobiDB-lite"/>
    </source>
</evidence>
<dbReference type="AlphaFoldDB" id="A0A0P1BIH0"/>
<evidence type="ECO:0000313" key="3">
    <source>
        <dbReference type="Proteomes" id="UP000054845"/>
    </source>
</evidence>
<feature type="region of interest" description="Disordered" evidence="1">
    <location>
        <begin position="83"/>
        <end position="116"/>
    </location>
</feature>
<dbReference type="Gene3D" id="3.40.30.10">
    <property type="entry name" value="Glutaredoxin"/>
    <property type="match status" value="1"/>
</dbReference>
<keyword evidence="3" id="KW-1185">Reference proteome</keyword>
<reference evidence="2 3" key="1">
    <citation type="submission" date="2014-09" db="EMBL/GenBank/DDBJ databases">
        <authorList>
            <person name="Magalhaes I.L.F."/>
            <person name="Oliveira U."/>
            <person name="Santos F.R."/>
            <person name="Vidigal T.H.D.A."/>
            <person name="Brescovit A.D."/>
            <person name="Santos A.J."/>
        </authorList>
    </citation>
    <scope>NUCLEOTIDE SEQUENCE [LARGE SCALE GENOMIC DNA]</scope>
</reference>
<evidence type="ECO:0000313" key="2">
    <source>
        <dbReference type="EMBL" id="CEH15439.1"/>
    </source>
</evidence>
<dbReference type="Proteomes" id="UP000054845">
    <property type="component" value="Unassembled WGS sequence"/>
</dbReference>
<protein>
    <submittedName>
        <fullName evidence="2">Thioredoxin-like fold</fullName>
    </submittedName>
</protein>
<sequence>MSYIVLFELPTHSSGTGTGPLFSPNTWTTRLTLLHMNLPFRVVELDGPSLRHEYFTRVFGKRPLVPMIEVPDDQTCADLQEQALAASSSASQGHENGSVIGGPEFLKNRPGPQERGGRLVMDTMIIARTLHDIFPKLHSPFVPERSASEASISDLRAGANWAHLLKRGLGNSESRWSWHFELLAPAIAANMDPRVRTFFKSDEKNGKGGWQKLLALDRGELLARTRRSLRPISHHFSNPVPFSDDSAPPLFLQSPTRPGLSDAVIFGRYAMSAATDSTLSKAIWAEDPKVAREWFAANRRPEDAELPVVEGEWDGDITLPGLQGWIDRMMDWSGGHARSQLSQEQRPRAKLQASDFE</sequence>
<accession>A0A0P1BIH0</accession>